<reference evidence="2" key="1">
    <citation type="submission" date="2017-10" db="EMBL/GenBank/DDBJ databases">
        <authorList>
            <person name="Tie K."/>
            <person name="Feng X."/>
            <person name="Yuan Y."/>
        </authorList>
    </citation>
    <scope>NUCLEOTIDE SEQUENCE [LARGE SCALE GENOMIC DNA]</scope>
</reference>
<dbReference type="Proteomes" id="UP000240211">
    <property type="component" value="Segment"/>
</dbReference>
<organism evidence="1 2">
    <name type="scientific">Salmonella phage YSP2</name>
    <dbReference type="NCBI Taxonomy" id="2053686"/>
    <lineage>
        <taxon>Viruses</taxon>
        <taxon>Duplodnaviria</taxon>
        <taxon>Heunggongvirae</taxon>
        <taxon>Uroviricota</taxon>
        <taxon>Caudoviricetes</taxon>
        <taxon>Drexlerviridae</taxon>
        <taxon>Tempevirinae</taxon>
        <taxon>Tlsvirus</taxon>
        <taxon>Tlsvirus YSP2</taxon>
    </lineage>
</organism>
<proteinExistence type="predicted"/>
<sequence>MENFDLEALMATIDTTSATQFNVVRLINLDAAEITLDQFKEMLSQAKSIYESEEDHEITVICVQPREDENTFLYAFVNEGNA</sequence>
<evidence type="ECO:0000313" key="2">
    <source>
        <dbReference type="Proteomes" id="UP000240211"/>
    </source>
</evidence>
<keyword evidence="2" id="KW-1185">Reference proteome</keyword>
<protein>
    <submittedName>
        <fullName evidence="1">Uncharacterized protein</fullName>
    </submittedName>
</protein>
<dbReference type="EMBL" id="MG241338">
    <property type="protein sequence ID" value="ATW57844.1"/>
    <property type="molecule type" value="Genomic_DNA"/>
</dbReference>
<evidence type="ECO:0000313" key="1">
    <source>
        <dbReference type="EMBL" id="ATW57844.1"/>
    </source>
</evidence>
<accession>A0A2H4P6P7</accession>
<gene>
    <name evidence="1" type="ORF">YSP2_102</name>
</gene>
<name>A0A2H4P6P7_9CAUD</name>